<organism evidence="4 5">
    <name type="scientific">Lupinus luteus</name>
    <name type="common">European yellow lupine</name>
    <dbReference type="NCBI Taxonomy" id="3873"/>
    <lineage>
        <taxon>Eukaryota</taxon>
        <taxon>Viridiplantae</taxon>
        <taxon>Streptophyta</taxon>
        <taxon>Embryophyta</taxon>
        <taxon>Tracheophyta</taxon>
        <taxon>Spermatophyta</taxon>
        <taxon>Magnoliopsida</taxon>
        <taxon>eudicotyledons</taxon>
        <taxon>Gunneridae</taxon>
        <taxon>Pentapetalae</taxon>
        <taxon>rosids</taxon>
        <taxon>fabids</taxon>
        <taxon>Fabales</taxon>
        <taxon>Fabaceae</taxon>
        <taxon>Papilionoideae</taxon>
        <taxon>50 kb inversion clade</taxon>
        <taxon>genistoids sensu lato</taxon>
        <taxon>core genistoids</taxon>
        <taxon>Genisteae</taxon>
        <taxon>Lupinus</taxon>
    </lineage>
</organism>
<keyword evidence="1 2" id="KW-0344">Guanine-nucleotide releasing factor</keyword>
<dbReference type="Pfam" id="PF03759">
    <property type="entry name" value="PRONE"/>
    <property type="match status" value="1"/>
</dbReference>
<evidence type="ECO:0000256" key="2">
    <source>
        <dbReference type="PROSITE-ProRule" id="PRU00663"/>
    </source>
</evidence>
<dbReference type="Gene3D" id="1.20.58.2010">
    <property type="entry name" value="PRONE domain, subdomain 1"/>
    <property type="match status" value="1"/>
</dbReference>
<comment type="caution">
    <text evidence="4">The sequence shown here is derived from an EMBL/GenBank/DDBJ whole genome shotgun (WGS) entry which is preliminary data.</text>
</comment>
<gene>
    <name evidence="4" type="ORF">LLUT_LOCUS7603</name>
</gene>
<feature type="domain" description="PRONE" evidence="3">
    <location>
        <begin position="1"/>
        <end position="183"/>
    </location>
</feature>
<keyword evidence="5" id="KW-1185">Reference proteome</keyword>
<dbReference type="InterPro" id="IPR038937">
    <property type="entry name" value="RopGEF"/>
</dbReference>
<dbReference type="PROSITE" id="PS51334">
    <property type="entry name" value="PRONE"/>
    <property type="match status" value="1"/>
</dbReference>
<name>A0AAV1WBN1_LUPLU</name>
<dbReference type="EMBL" id="CAXHTB010000005">
    <property type="protein sequence ID" value="CAL0306543.1"/>
    <property type="molecule type" value="Genomic_DNA"/>
</dbReference>
<sequence length="183" mass="21067">MERDTLDNFRDQNEFWNVSKNDEGSEGNTNTQRKSDKWWFKVPPTGLSDVAVKWIQFQKDFVNQVLKVAMAINAQNGREILGELIYTNITAEYFDHGQFLLTMDLSTEHKMLEELFESLLATWFSFNLEPSISFDKLLSSDSVGELLFTGYIWFPLLYNNIVGGLGNEKQLVEATNDDSTKMV</sequence>
<reference evidence="4 5" key="1">
    <citation type="submission" date="2024-03" db="EMBL/GenBank/DDBJ databases">
        <authorList>
            <person name="Martinez-Hernandez J."/>
        </authorList>
    </citation>
    <scope>NUCLEOTIDE SEQUENCE [LARGE SCALE GENOMIC DNA]</scope>
</reference>
<proteinExistence type="predicted"/>
<dbReference type="PANTHER" id="PTHR33101:SF77">
    <property type="entry name" value="PRONE DOMAIN-CONTAINING PROTEIN-RELATED"/>
    <property type="match status" value="1"/>
</dbReference>
<dbReference type="PANTHER" id="PTHR33101">
    <property type="entry name" value="ROP GUANINE NUCLEOTIDE EXCHANGE FACTOR 1"/>
    <property type="match status" value="1"/>
</dbReference>
<protein>
    <recommendedName>
        <fullName evidence="3">PRONE domain-containing protein</fullName>
    </recommendedName>
</protein>
<dbReference type="GO" id="GO:0005085">
    <property type="term" value="F:guanyl-nucleotide exchange factor activity"/>
    <property type="evidence" value="ECO:0007669"/>
    <property type="project" value="UniProtKB-UniRule"/>
</dbReference>
<dbReference type="InterPro" id="IPR005512">
    <property type="entry name" value="PRONE_dom"/>
</dbReference>
<dbReference type="AlphaFoldDB" id="A0AAV1WBN1"/>
<evidence type="ECO:0000259" key="3">
    <source>
        <dbReference type="PROSITE" id="PS51334"/>
    </source>
</evidence>
<dbReference type="Proteomes" id="UP001497480">
    <property type="component" value="Unassembled WGS sequence"/>
</dbReference>
<evidence type="ECO:0000313" key="5">
    <source>
        <dbReference type="Proteomes" id="UP001497480"/>
    </source>
</evidence>
<evidence type="ECO:0000256" key="1">
    <source>
        <dbReference type="ARBA" id="ARBA00022658"/>
    </source>
</evidence>
<evidence type="ECO:0000313" key="4">
    <source>
        <dbReference type="EMBL" id="CAL0306543.1"/>
    </source>
</evidence>
<accession>A0AAV1WBN1</accession>